<name>A0A034VE51_BACDO</name>
<evidence type="ECO:0000313" key="8">
    <source>
        <dbReference type="EMBL" id="JAC40759.1"/>
    </source>
</evidence>
<dbReference type="RefSeq" id="XP_011205719.2">
    <property type="nucleotide sequence ID" value="XM_011207417.4"/>
</dbReference>
<dbReference type="EMBL" id="GAKP01018193">
    <property type="protein sequence ID" value="JAC40759.1"/>
    <property type="molecule type" value="Transcribed_RNA"/>
</dbReference>
<feature type="transmembrane region" description="Helical" evidence="6">
    <location>
        <begin position="164"/>
        <end position="183"/>
    </location>
</feature>
<evidence type="ECO:0000256" key="6">
    <source>
        <dbReference type="SAM" id="Phobius"/>
    </source>
</evidence>
<gene>
    <name evidence="8" type="primary">MFSD8</name>
</gene>
<comment type="subcellular location">
    <subcellularLocation>
        <location evidence="1">Endomembrane system</location>
        <topology evidence="1">Multi-pass membrane protein</topology>
    </subcellularLocation>
</comment>
<feature type="transmembrane region" description="Helical" evidence="6">
    <location>
        <begin position="70"/>
        <end position="92"/>
    </location>
</feature>
<dbReference type="CDD" id="cd17326">
    <property type="entry name" value="MFS_MFSD8"/>
    <property type="match status" value="1"/>
</dbReference>
<dbReference type="GO" id="GO:0012505">
    <property type="term" value="C:endomembrane system"/>
    <property type="evidence" value="ECO:0007669"/>
    <property type="project" value="UniProtKB-SubCell"/>
</dbReference>
<dbReference type="SUPFAM" id="SSF103473">
    <property type="entry name" value="MFS general substrate transporter"/>
    <property type="match status" value="1"/>
</dbReference>
<dbReference type="Pfam" id="PF07690">
    <property type="entry name" value="MFS_1"/>
    <property type="match status" value="2"/>
</dbReference>
<evidence type="ECO:0000256" key="1">
    <source>
        <dbReference type="ARBA" id="ARBA00004127"/>
    </source>
</evidence>
<accession>A0A034VE51</accession>
<keyword evidence="5 6" id="KW-0472">Membrane</keyword>
<dbReference type="PROSITE" id="PS50850">
    <property type="entry name" value="MFS"/>
    <property type="match status" value="1"/>
</dbReference>
<feature type="transmembrane region" description="Helical" evidence="6">
    <location>
        <begin position="405"/>
        <end position="426"/>
    </location>
</feature>
<dbReference type="GO" id="GO:0005765">
    <property type="term" value="C:lysosomal membrane"/>
    <property type="evidence" value="ECO:0007669"/>
    <property type="project" value="TreeGrafter"/>
</dbReference>
<dbReference type="PANTHER" id="PTHR23510">
    <property type="entry name" value="INNER MEMBRANE TRANSPORT PROTEIN YAJR"/>
    <property type="match status" value="1"/>
</dbReference>
<evidence type="ECO:0000256" key="2">
    <source>
        <dbReference type="ARBA" id="ARBA00022448"/>
    </source>
</evidence>
<protein>
    <submittedName>
        <fullName evidence="8">Major facilitator superfamily domain-containing protein 8</fullName>
    </submittedName>
</protein>
<evidence type="ECO:0000256" key="3">
    <source>
        <dbReference type="ARBA" id="ARBA00022692"/>
    </source>
</evidence>
<dbReference type="InterPro" id="IPR020846">
    <property type="entry name" value="MFS_dom"/>
</dbReference>
<organism evidence="8">
    <name type="scientific">Bactrocera dorsalis</name>
    <name type="common">Oriental fruit fly</name>
    <name type="synonym">Dacus dorsalis</name>
    <dbReference type="NCBI Taxonomy" id="27457"/>
    <lineage>
        <taxon>Eukaryota</taxon>
        <taxon>Metazoa</taxon>
        <taxon>Ecdysozoa</taxon>
        <taxon>Arthropoda</taxon>
        <taxon>Hexapoda</taxon>
        <taxon>Insecta</taxon>
        <taxon>Pterygota</taxon>
        <taxon>Neoptera</taxon>
        <taxon>Endopterygota</taxon>
        <taxon>Diptera</taxon>
        <taxon>Brachycera</taxon>
        <taxon>Muscomorpha</taxon>
        <taxon>Tephritoidea</taxon>
        <taxon>Tephritidae</taxon>
        <taxon>Bactrocera</taxon>
        <taxon>Bactrocera</taxon>
    </lineage>
</organism>
<feature type="transmembrane region" description="Helical" evidence="6">
    <location>
        <begin position="36"/>
        <end position="58"/>
    </location>
</feature>
<sequence length="563" mass="62539">MGNSCKKSQNPKIPDDVNDGLETLEEYRSRWRSVRVIYFTMFLMSLGFSIILTGIWPYLNKLDPKAGKEFMGLIVAANPLGQMIFSPLFGWWSNRIGSIRLPLLCSLALFTFASGLYSSLEMRPDHVKYWMLISRFLIGVSSANIAVCRSYLSAATRLSERTKAVSMVSLAQVLGFIVGPGLQTAVTPLGNDGYSFLWGSIVFNMYTACGWINVLMSIGNFIMFLPGLFEEHKIAAREIMIKQGKSSERETWKAIKPDYVSAWTLIMAFFVLVFNFVLLETLGTSLTMDQFAWSNHEALYYMGILMSVGAIVALATFVAINPLCKVFPEHYVLIWGGFSLMVLGRVLYIPWGDGPPVIAEVYNETLPLTGNATIDLDPNDIVFLGCPKTQPWCELTPALTLTQFIIGYAFTSIGYPIGVTLIQTIFSKVLGPRPQGVWMGLMTGAGCLSRVLGPVFVGVIYTRYGTYWTFGITSVMMFVAMIWLLLSKNRLIPPSFDNPMGAEMQTLSTNKVPLASAEEEYKIVPQIDDEAPALIENEDELDAALNTALYSDKNNITIVVAEK</sequence>
<keyword evidence="3 6" id="KW-0812">Transmembrane</keyword>
<evidence type="ECO:0000256" key="5">
    <source>
        <dbReference type="ARBA" id="ARBA00023136"/>
    </source>
</evidence>
<dbReference type="InterPro" id="IPR051068">
    <property type="entry name" value="MFS_Domain-Containing_Protein"/>
</dbReference>
<keyword evidence="2" id="KW-0813">Transport</keyword>
<feature type="transmembrane region" description="Helical" evidence="6">
    <location>
        <begin position="467"/>
        <end position="486"/>
    </location>
</feature>
<feature type="transmembrane region" description="Helical" evidence="6">
    <location>
        <begin position="298"/>
        <end position="320"/>
    </location>
</feature>
<dbReference type="KEGG" id="bdr:105227880"/>
<dbReference type="OrthoDB" id="370281at2759"/>
<dbReference type="Gene3D" id="1.20.1250.20">
    <property type="entry name" value="MFS general substrate transporter like domains"/>
    <property type="match status" value="1"/>
</dbReference>
<evidence type="ECO:0000256" key="4">
    <source>
        <dbReference type="ARBA" id="ARBA00022989"/>
    </source>
</evidence>
<dbReference type="InterPro" id="IPR036259">
    <property type="entry name" value="MFS_trans_sf"/>
</dbReference>
<feature type="transmembrane region" description="Helical" evidence="6">
    <location>
        <begin position="332"/>
        <end position="351"/>
    </location>
</feature>
<reference evidence="8" key="1">
    <citation type="journal article" date="2014" name="BMC Genomics">
        <title>Characterizing the developmental transcriptome of the oriental fruit fly, Bactrocera dorsalis (Diptera: Tephritidae) through comparative genomic analysis with Drosophila melanogaster utilizing modENCODE datasets.</title>
        <authorList>
            <person name="Geib S.M."/>
            <person name="Calla B."/>
            <person name="Hall B."/>
            <person name="Hou S."/>
            <person name="Manoukis N.C."/>
        </authorList>
    </citation>
    <scope>NUCLEOTIDE SEQUENCE</scope>
    <source>
        <strain evidence="8">Punador</strain>
    </source>
</reference>
<feature type="transmembrane region" description="Helical" evidence="6">
    <location>
        <begin position="99"/>
        <end position="117"/>
    </location>
</feature>
<dbReference type="AlphaFoldDB" id="A0A034VE51"/>
<feature type="domain" description="Major facilitator superfamily (MFS) profile" evidence="7">
    <location>
        <begin position="33"/>
        <end position="492"/>
    </location>
</feature>
<keyword evidence="4 6" id="KW-1133">Transmembrane helix</keyword>
<feature type="transmembrane region" description="Helical" evidence="6">
    <location>
        <begin position="259"/>
        <end position="278"/>
    </location>
</feature>
<dbReference type="GeneID" id="105227880"/>
<proteinExistence type="predicted"/>
<feature type="transmembrane region" description="Helical" evidence="6">
    <location>
        <begin position="203"/>
        <end position="229"/>
    </location>
</feature>
<dbReference type="PANTHER" id="PTHR23510:SF3">
    <property type="entry name" value="MAJOR FACILITATOR SUPERFAMILY DOMAIN-CONTAINING PROTEIN 8"/>
    <property type="match status" value="1"/>
</dbReference>
<feature type="transmembrane region" description="Helical" evidence="6">
    <location>
        <begin position="438"/>
        <end position="461"/>
    </location>
</feature>
<dbReference type="InterPro" id="IPR011701">
    <property type="entry name" value="MFS"/>
</dbReference>
<dbReference type="GO" id="GO:0022857">
    <property type="term" value="F:transmembrane transporter activity"/>
    <property type="evidence" value="ECO:0007669"/>
    <property type="project" value="InterPro"/>
</dbReference>
<feature type="transmembrane region" description="Helical" evidence="6">
    <location>
        <begin position="129"/>
        <end position="152"/>
    </location>
</feature>
<evidence type="ECO:0000259" key="7">
    <source>
        <dbReference type="PROSITE" id="PS50850"/>
    </source>
</evidence>